<sequence length="250" mass="28608">MALIIDLETVGQDFNGLDAATQDNLTRWARREAAGDQAKLNVLLADVRESLGFSPLTGEIAALGVYDDEKKQGVVYYQSPAAPGREFSLGSIVCKPRTEAAMLADFWRGATRYQSFVTFNGRTFDLPWLMVRSAVHRQRPPFNLLGRRYYRPEDRGRQQIDLLDQFTFYGAVRRRGSLHLYCRVFGIASPKDQGITGDDVARLFREQQYEQIAAYNSRDLLATAALFKIWQAYWPEENKRQAVGRREGWR</sequence>
<comment type="caution">
    <text evidence="2">The sequence shown here is derived from an EMBL/GenBank/DDBJ whole genome shotgun (WGS) entry which is preliminary data.</text>
</comment>
<feature type="domain" description="Predicted 3'-5' exonuclease PolB-like" evidence="1">
    <location>
        <begin position="87"/>
        <end position="227"/>
    </location>
</feature>
<accession>A0A2G9ZLL4</accession>
<dbReference type="GO" id="GO:0003676">
    <property type="term" value="F:nucleic acid binding"/>
    <property type="evidence" value="ECO:0007669"/>
    <property type="project" value="InterPro"/>
</dbReference>
<dbReference type="SUPFAM" id="SSF53098">
    <property type="entry name" value="Ribonuclease H-like"/>
    <property type="match status" value="1"/>
</dbReference>
<organism evidence="2 3">
    <name type="scientific">Candidatus Falkowbacteria bacterium CG23_combo_of_CG06-09_8_20_14_all_49_15</name>
    <dbReference type="NCBI Taxonomy" id="1974572"/>
    <lineage>
        <taxon>Bacteria</taxon>
        <taxon>Candidatus Falkowiibacteriota</taxon>
    </lineage>
</organism>
<evidence type="ECO:0000259" key="1">
    <source>
        <dbReference type="Pfam" id="PF10108"/>
    </source>
</evidence>
<dbReference type="InterPro" id="IPR036397">
    <property type="entry name" value="RNaseH_sf"/>
</dbReference>
<name>A0A2G9ZLL4_9BACT</name>
<dbReference type="AlphaFoldDB" id="A0A2G9ZLL4"/>
<protein>
    <recommendedName>
        <fullName evidence="1">Predicted 3'-5' exonuclease PolB-like domain-containing protein</fullName>
    </recommendedName>
</protein>
<dbReference type="InterPro" id="IPR012337">
    <property type="entry name" value="RNaseH-like_sf"/>
</dbReference>
<dbReference type="Gene3D" id="3.30.420.10">
    <property type="entry name" value="Ribonuclease H-like superfamily/Ribonuclease H"/>
    <property type="match status" value="1"/>
</dbReference>
<evidence type="ECO:0000313" key="2">
    <source>
        <dbReference type="EMBL" id="PIP34042.1"/>
    </source>
</evidence>
<evidence type="ECO:0000313" key="3">
    <source>
        <dbReference type="Proteomes" id="UP000230729"/>
    </source>
</evidence>
<gene>
    <name evidence="2" type="ORF">COX22_01030</name>
</gene>
<dbReference type="Proteomes" id="UP000230729">
    <property type="component" value="Unassembled WGS sequence"/>
</dbReference>
<dbReference type="InterPro" id="IPR019288">
    <property type="entry name" value="3'-5'_exonuclease_PolB-like"/>
</dbReference>
<dbReference type="Pfam" id="PF10108">
    <property type="entry name" value="DNA_pol_B_exo2"/>
    <property type="match status" value="1"/>
</dbReference>
<proteinExistence type="predicted"/>
<reference evidence="2 3" key="1">
    <citation type="submission" date="2017-09" db="EMBL/GenBank/DDBJ databases">
        <title>Depth-based differentiation of microbial function through sediment-hosted aquifers and enrichment of novel symbionts in the deep terrestrial subsurface.</title>
        <authorList>
            <person name="Probst A.J."/>
            <person name="Ladd B."/>
            <person name="Jarett J.K."/>
            <person name="Geller-Mcgrath D.E."/>
            <person name="Sieber C.M."/>
            <person name="Emerson J.B."/>
            <person name="Anantharaman K."/>
            <person name="Thomas B.C."/>
            <person name="Malmstrom R."/>
            <person name="Stieglmeier M."/>
            <person name="Klingl A."/>
            <person name="Woyke T."/>
            <person name="Ryan C.M."/>
            <person name="Banfield J.F."/>
        </authorList>
    </citation>
    <scope>NUCLEOTIDE SEQUENCE [LARGE SCALE GENOMIC DNA]</scope>
    <source>
        <strain evidence="2">CG23_combo_of_CG06-09_8_20_14_all_49_15</strain>
    </source>
</reference>
<dbReference type="EMBL" id="PCSD01000023">
    <property type="protein sequence ID" value="PIP34042.1"/>
    <property type="molecule type" value="Genomic_DNA"/>
</dbReference>